<evidence type="ECO:0000259" key="10">
    <source>
        <dbReference type="Pfam" id="PF02518"/>
    </source>
</evidence>
<keyword evidence="3" id="KW-0597">Phosphoprotein</keyword>
<dbReference type="Pfam" id="PF02518">
    <property type="entry name" value="HATPase_c"/>
    <property type="match status" value="1"/>
</dbReference>
<dbReference type="GO" id="GO:0046983">
    <property type="term" value="F:protein dimerization activity"/>
    <property type="evidence" value="ECO:0007669"/>
    <property type="project" value="InterPro"/>
</dbReference>
<dbReference type="AlphaFoldDB" id="A0A939LSW1"/>
<dbReference type="Proteomes" id="UP000664398">
    <property type="component" value="Unassembled WGS sequence"/>
</dbReference>
<dbReference type="Gene3D" id="3.30.565.10">
    <property type="entry name" value="Histidine kinase-like ATPase, C-terminal domain"/>
    <property type="match status" value="1"/>
</dbReference>
<dbReference type="EMBL" id="JAGDYL010000003">
    <property type="protein sequence ID" value="MBO1804194.1"/>
    <property type="molecule type" value="Genomic_DNA"/>
</dbReference>
<keyword evidence="6 12" id="KW-0418">Kinase</keyword>
<dbReference type="InterPro" id="IPR011712">
    <property type="entry name" value="Sig_transdc_His_kin_sub3_dim/P"/>
</dbReference>
<evidence type="ECO:0000256" key="2">
    <source>
        <dbReference type="ARBA" id="ARBA00012438"/>
    </source>
</evidence>
<dbReference type="InterPro" id="IPR050482">
    <property type="entry name" value="Sensor_HK_TwoCompSys"/>
</dbReference>
<keyword evidence="13" id="KW-1185">Reference proteome</keyword>
<accession>A0A939LSW1</accession>
<evidence type="ECO:0000256" key="4">
    <source>
        <dbReference type="ARBA" id="ARBA00022679"/>
    </source>
</evidence>
<gene>
    <name evidence="12" type="ORF">J4H91_02525</name>
</gene>
<evidence type="ECO:0000259" key="11">
    <source>
        <dbReference type="Pfam" id="PF07730"/>
    </source>
</evidence>
<dbReference type="Gene3D" id="1.20.5.1930">
    <property type="match status" value="1"/>
</dbReference>
<evidence type="ECO:0000256" key="7">
    <source>
        <dbReference type="ARBA" id="ARBA00022840"/>
    </source>
</evidence>
<dbReference type="Pfam" id="PF07730">
    <property type="entry name" value="HisKA_3"/>
    <property type="match status" value="1"/>
</dbReference>
<sequence length="410" mass="42669">MGAEREPMPGSRAAPGAPSWAAERPWAMAGLYLLLAAGLAVLGGAGLWDVFSLLPEHPPAWWTLATAVPACATVLLERRAPFVGLALSLLLFVADLLTVGGLVPLLVMLELIHACVISLRPRQRRRMLWASAAGAVVLSATAFALTRDPRVALMIALQFGGLLGVTFWYANSVAQSRELVELHRRRAEDAVRLAELDRIAAVQGERDRMARELHDVVAGHVAAVAIRSEAALGMPGGDSAERGSLRAVRDSSLEAHAALRSMIQVLRSGESDPSPSPGRAGIADLADAAVASGVGDVRVIDGIGFELSAPVDHAVGRVVQEALANAVRHASGAEVEVRLSEGAGEGAGEVRVDVVSRGGSALARPELRGSGMGLGLLEERAHALGGEITAGPETGGVWAVRARLPRGEGS</sequence>
<dbReference type="PANTHER" id="PTHR24421">
    <property type="entry name" value="NITRATE/NITRITE SENSOR PROTEIN NARX-RELATED"/>
    <property type="match status" value="1"/>
</dbReference>
<dbReference type="EC" id="2.7.13.3" evidence="2"/>
<feature type="domain" description="Histidine kinase/HSP90-like ATPase" evidence="10">
    <location>
        <begin position="315"/>
        <end position="406"/>
    </location>
</feature>
<dbReference type="GO" id="GO:0005524">
    <property type="term" value="F:ATP binding"/>
    <property type="evidence" value="ECO:0007669"/>
    <property type="project" value="UniProtKB-KW"/>
</dbReference>
<dbReference type="InterPro" id="IPR003594">
    <property type="entry name" value="HATPase_dom"/>
</dbReference>
<feature type="domain" description="Signal transduction histidine kinase subgroup 3 dimerisation and phosphoacceptor" evidence="11">
    <location>
        <begin position="205"/>
        <end position="269"/>
    </location>
</feature>
<dbReference type="SUPFAM" id="SSF55874">
    <property type="entry name" value="ATPase domain of HSP90 chaperone/DNA topoisomerase II/histidine kinase"/>
    <property type="match status" value="1"/>
</dbReference>
<dbReference type="RefSeq" id="WP_208044681.1">
    <property type="nucleotide sequence ID" value="NZ_JAGDYL010000003.1"/>
</dbReference>
<organism evidence="12 13">
    <name type="scientific">Leucobacter ruminantium</name>
    <dbReference type="NCBI Taxonomy" id="1289170"/>
    <lineage>
        <taxon>Bacteria</taxon>
        <taxon>Bacillati</taxon>
        <taxon>Actinomycetota</taxon>
        <taxon>Actinomycetes</taxon>
        <taxon>Micrococcales</taxon>
        <taxon>Microbacteriaceae</taxon>
        <taxon>Leucobacter</taxon>
    </lineage>
</organism>
<dbReference type="InterPro" id="IPR036890">
    <property type="entry name" value="HATPase_C_sf"/>
</dbReference>
<evidence type="ECO:0000256" key="9">
    <source>
        <dbReference type="SAM" id="Phobius"/>
    </source>
</evidence>
<feature type="transmembrane region" description="Helical" evidence="9">
    <location>
        <begin position="26"/>
        <end position="48"/>
    </location>
</feature>
<feature type="transmembrane region" description="Helical" evidence="9">
    <location>
        <begin position="82"/>
        <end position="107"/>
    </location>
</feature>
<feature type="transmembrane region" description="Helical" evidence="9">
    <location>
        <begin position="151"/>
        <end position="170"/>
    </location>
</feature>
<keyword evidence="9" id="KW-0472">Membrane</keyword>
<keyword evidence="9" id="KW-1133">Transmembrane helix</keyword>
<evidence type="ECO:0000256" key="8">
    <source>
        <dbReference type="ARBA" id="ARBA00023012"/>
    </source>
</evidence>
<dbReference type="GO" id="GO:0000155">
    <property type="term" value="F:phosphorelay sensor kinase activity"/>
    <property type="evidence" value="ECO:0007669"/>
    <property type="project" value="InterPro"/>
</dbReference>
<reference evidence="12" key="1">
    <citation type="submission" date="2021-03" db="EMBL/GenBank/DDBJ databases">
        <title>Leucobacter chromiisoli sp. nov., isolated from chromium-containing soil of chemical plant.</title>
        <authorList>
            <person name="Xu Z."/>
        </authorList>
    </citation>
    <scope>NUCLEOTIDE SEQUENCE</scope>
    <source>
        <strain evidence="12">A2</strain>
    </source>
</reference>
<keyword evidence="7" id="KW-0067">ATP-binding</keyword>
<comment type="caution">
    <text evidence="12">The sequence shown here is derived from an EMBL/GenBank/DDBJ whole genome shotgun (WGS) entry which is preliminary data.</text>
</comment>
<evidence type="ECO:0000256" key="6">
    <source>
        <dbReference type="ARBA" id="ARBA00022777"/>
    </source>
</evidence>
<keyword evidence="9" id="KW-0812">Transmembrane</keyword>
<dbReference type="PANTHER" id="PTHR24421:SF10">
    <property type="entry name" value="NITRATE_NITRITE SENSOR PROTEIN NARQ"/>
    <property type="match status" value="1"/>
</dbReference>
<evidence type="ECO:0000313" key="13">
    <source>
        <dbReference type="Proteomes" id="UP000664398"/>
    </source>
</evidence>
<evidence type="ECO:0000256" key="1">
    <source>
        <dbReference type="ARBA" id="ARBA00000085"/>
    </source>
</evidence>
<protein>
    <recommendedName>
        <fullName evidence="2">histidine kinase</fullName>
        <ecNumber evidence="2">2.7.13.3</ecNumber>
    </recommendedName>
</protein>
<name>A0A939LSW1_9MICO</name>
<keyword evidence="4" id="KW-0808">Transferase</keyword>
<feature type="transmembrane region" description="Helical" evidence="9">
    <location>
        <begin position="127"/>
        <end position="145"/>
    </location>
</feature>
<evidence type="ECO:0000256" key="5">
    <source>
        <dbReference type="ARBA" id="ARBA00022741"/>
    </source>
</evidence>
<keyword evidence="8" id="KW-0902">Two-component regulatory system</keyword>
<evidence type="ECO:0000313" key="12">
    <source>
        <dbReference type="EMBL" id="MBO1804194.1"/>
    </source>
</evidence>
<comment type="catalytic activity">
    <reaction evidence="1">
        <text>ATP + protein L-histidine = ADP + protein N-phospho-L-histidine.</text>
        <dbReference type="EC" id="2.7.13.3"/>
    </reaction>
</comment>
<dbReference type="GO" id="GO:0016020">
    <property type="term" value="C:membrane"/>
    <property type="evidence" value="ECO:0007669"/>
    <property type="project" value="InterPro"/>
</dbReference>
<dbReference type="CDD" id="cd16917">
    <property type="entry name" value="HATPase_UhpB-NarQ-NarX-like"/>
    <property type="match status" value="1"/>
</dbReference>
<evidence type="ECO:0000256" key="3">
    <source>
        <dbReference type="ARBA" id="ARBA00022553"/>
    </source>
</evidence>
<proteinExistence type="predicted"/>
<keyword evidence="5" id="KW-0547">Nucleotide-binding</keyword>